<dbReference type="GO" id="GO:0008270">
    <property type="term" value="F:zinc ion binding"/>
    <property type="evidence" value="ECO:0007669"/>
    <property type="project" value="TreeGrafter"/>
</dbReference>
<dbReference type="PRINTS" id="PR00144">
    <property type="entry name" value="DALDHYDRTASE"/>
</dbReference>
<keyword evidence="10" id="KW-0460">Magnesium</keyword>
<dbReference type="OrthoDB" id="9805001at2"/>
<dbReference type="SMART" id="SM01004">
    <property type="entry name" value="ALAD"/>
    <property type="match status" value="1"/>
</dbReference>
<evidence type="ECO:0000256" key="11">
    <source>
        <dbReference type="RuleBase" id="RU000515"/>
    </source>
</evidence>
<comment type="catalytic activity">
    <reaction evidence="8 11">
        <text>2 5-aminolevulinate = porphobilinogen + 2 H2O + H(+)</text>
        <dbReference type="Rhea" id="RHEA:24064"/>
        <dbReference type="ChEBI" id="CHEBI:15377"/>
        <dbReference type="ChEBI" id="CHEBI:15378"/>
        <dbReference type="ChEBI" id="CHEBI:58126"/>
        <dbReference type="ChEBI" id="CHEBI:356416"/>
        <dbReference type="EC" id="4.2.1.24"/>
    </reaction>
</comment>
<comment type="subunit">
    <text evidence="11">Homooctamer.</text>
</comment>
<keyword evidence="6 11" id="KW-0456">Lyase</keyword>
<evidence type="ECO:0000256" key="5">
    <source>
        <dbReference type="ARBA" id="ARBA00023133"/>
    </source>
</evidence>
<comment type="similarity">
    <text evidence="2 12">Belongs to the ALAD family.</text>
</comment>
<keyword evidence="5" id="KW-0350">Heme biosynthesis</keyword>
<organism evidence="13 14">
    <name type="scientific">Phenylobacterium deserti</name>
    <dbReference type="NCBI Taxonomy" id="1914756"/>
    <lineage>
        <taxon>Bacteria</taxon>
        <taxon>Pseudomonadati</taxon>
        <taxon>Pseudomonadota</taxon>
        <taxon>Alphaproteobacteria</taxon>
        <taxon>Caulobacterales</taxon>
        <taxon>Caulobacteraceae</taxon>
        <taxon>Phenylobacterium</taxon>
    </lineage>
</organism>
<dbReference type="AlphaFoldDB" id="A0A328ABB3"/>
<dbReference type="Proteomes" id="UP000249725">
    <property type="component" value="Unassembled WGS sequence"/>
</dbReference>
<evidence type="ECO:0000256" key="10">
    <source>
        <dbReference type="PIRSR" id="PIRSR001415-5"/>
    </source>
</evidence>
<evidence type="ECO:0000256" key="2">
    <source>
        <dbReference type="ARBA" id="ARBA00008055"/>
    </source>
</evidence>
<dbReference type="GO" id="GO:0005829">
    <property type="term" value="C:cytosol"/>
    <property type="evidence" value="ECO:0007669"/>
    <property type="project" value="TreeGrafter"/>
</dbReference>
<proteinExistence type="inferred from homology"/>
<dbReference type="PANTHER" id="PTHR11458">
    <property type="entry name" value="DELTA-AMINOLEVULINIC ACID DEHYDRATASE"/>
    <property type="match status" value="1"/>
</dbReference>
<evidence type="ECO:0000256" key="3">
    <source>
        <dbReference type="ARBA" id="ARBA00012053"/>
    </source>
</evidence>
<keyword evidence="7 11" id="KW-0627">Porphyrin biosynthesis</keyword>
<evidence type="ECO:0000256" key="7">
    <source>
        <dbReference type="ARBA" id="ARBA00023244"/>
    </source>
</evidence>
<dbReference type="CDD" id="cd04823">
    <property type="entry name" value="ALAD_PBGS_aspartate_rich"/>
    <property type="match status" value="1"/>
</dbReference>
<comment type="caution">
    <text evidence="13">The sequence shown here is derived from an EMBL/GenBank/DDBJ whole genome shotgun (WGS) entry which is preliminary data.</text>
</comment>
<dbReference type="PANTHER" id="PTHR11458:SF0">
    <property type="entry name" value="DELTA-AMINOLEVULINIC ACID DEHYDRATASE"/>
    <property type="match status" value="1"/>
</dbReference>
<dbReference type="PIRSF" id="PIRSF001415">
    <property type="entry name" value="Porphbilin_synth"/>
    <property type="match status" value="1"/>
</dbReference>
<dbReference type="NCBIfam" id="NF006762">
    <property type="entry name" value="PRK09283.1"/>
    <property type="match status" value="1"/>
</dbReference>
<evidence type="ECO:0000313" key="14">
    <source>
        <dbReference type="Proteomes" id="UP000249725"/>
    </source>
</evidence>
<dbReference type="GO" id="GO:0004655">
    <property type="term" value="F:porphobilinogen synthase activity"/>
    <property type="evidence" value="ECO:0007669"/>
    <property type="project" value="UniProtKB-EC"/>
</dbReference>
<dbReference type="EMBL" id="QFYR01000003">
    <property type="protein sequence ID" value="RAK52012.1"/>
    <property type="molecule type" value="Genomic_DNA"/>
</dbReference>
<sequence>MSKAPLAAYPALRLRRLRQADWVRRMVRETALTPADLIWSMVVHDGEGQVPVPSMPGVSRFSIQDAVAAAKEARALGIPAIAIFPHIDGAKKDATGALAHDPDGLICRAVKAMKDAAPEVGIMCDVALDPFTDHGHDGLIENGKISNDATIERLVLQGLVQAQAGCDILAPSDMMDGRCGVLRSALEAEGLQDVMIMSYAAKFASAFYGPYRDAIGSGKLGTGGSPVDKKTYQMDAANHQEALREVAMDIAEGADMVMVKPGLPYLDIVRQVVDAFQVPTFAYQVSGEYAMLMAAAQNGWLDEERAILETLGSFKRAGASGVITYFAPRAARLLGA</sequence>
<dbReference type="InterPro" id="IPR013785">
    <property type="entry name" value="Aldolase_TIM"/>
</dbReference>
<dbReference type="FunFam" id="3.20.20.70:FF:000019">
    <property type="entry name" value="Delta-aminolevulinic acid dehydratase"/>
    <property type="match status" value="1"/>
</dbReference>
<dbReference type="InterPro" id="IPR001731">
    <property type="entry name" value="ALAD"/>
</dbReference>
<dbReference type="Gene3D" id="3.20.20.70">
    <property type="entry name" value="Aldolase class I"/>
    <property type="match status" value="1"/>
</dbReference>
<evidence type="ECO:0000256" key="1">
    <source>
        <dbReference type="ARBA" id="ARBA00004694"/>
    </source>
</evidence>
<keyword evidence="14" id="KW-1185">Reference proteome</keyword>
<evidence type="ECO:0000256" key="6">
    <source>
        <dbReference type="ARBA" id="ARBA00023239"/>
    </source>
</evidence>
<dbReference type="InterPro" id="IPR030656">
    <property type="entry name" value="ALAD_AS"/>
</dbReference>
<keyword evidence="10" id="KW-0479">Metal-binding</keyword>
<dbReference type="GO" id="GO:0006782">
    <property type="term" value="P:protoporphyrinogen IX biosynthetic process"/>
    <property type="evidence" value="ECO:0007669"/>
    <property type="project" value="UniProtKB-UniPathway"/>
</dbReference>
<gene>
    <name evidence="13" type="ORF">DJ018_12670</name>
</gene>
<dbReference type="SUPFAM" id="SSF51569">
    <property type="entry name" value="Aldolase"/>
    <property type="match status" value="1"/>
</dbReference>
<feature type="active site" description="Schiff-base intermediate with substrate" evidence="9">
    <location>
        <position position="260"/>
    </location>
</feature>
<dbReference type="Pfam" id="PF00490">
    <property type="entry name" value="ALAD"/>
    <property type="match status" value="1"/>
</dbReference>
<evidence type="ECO:0000256" key="8">
    <source>
        <dbReference type="ARBA" id="ARBA00047651"/>
    </source>
</evidence>
<name>A0A328ABB3_9CAUL</name>
<reference evidence="14" key="1">
    <citation type="submission" date="2018-05" db="EMBL/GenBank/DDBJ databases">
        <authorList>
            <person name="Li X."/>
        </authorList>
    </citation>
    <scope>NUCLEOTIDE SEQUENCE [LARGE SCALE GENOMIC DNA]</scope>
    <source>
        <strain evidence="14">YIM 73061</strain>
    </source>
</reference>
<evidence type="ECO:0000313" key="13">
    <source>
        <dbReference type="EMBL" id="RAK52012.1"/>
    </source>
</evidence>
<feature type="active site" description="Schiff-base intermediate with substrate" evidence="9">
    <location>
        <position position="202"/>
    </location>
</feature>
<dbReference type="RefSeq" id="WP_111515336.1">
    <property type="nucleotide sequence ID" value="NZ_QFYR01000003.1"/>
</dbReference>
<protein>
    <recommendedName>
        <fullName evidence="4 11">Delta-aminolevulinic acid dehydratase</fullName>
        <ecNumber evidence="3 11">4.2.1.24</ecNumber>
    </recommendedName>
</protein>
<comment type="pathway">
    <text evidence="1">Porphyrin-containing compound metabolism; protoporphyrin-IX biosynthesis; coproporphyrinogen-III from 5-aminolevulinate: step 1/4.</text>
</comment>
<dbReference type="PROSITE" id="PS00169">
    <property type="entry name" value="D_ALA_DEHYDRATASE"/>
    <property type="match status" value="1"/>
</dbReference>
<evidence type="ECO:0000256" key="9">
    <source>
        <dbReference type="PIRSR" id="PIRSR001415-1"/>
    </source>
</evidence>
<evidence type="ECO:0000256" key="12">
    <source>
        <dbReference type="RuleBase" id="RU004161"/>
    </source>
</evidence>
<accession>A0A328ABB3</accession>
<dbReference type="UniPathway" id="UPA00251">
    <property type="reaction ID" value="UER00318"/>
</dbReference>
<dbReference type="EC" id="4.2.1.24" evidence="3 11"/>
<feature type="binding site" evidence="10">
    <location>
        <position position="245"/>
    </location>
    <ligand>
        <name>Mg(2+)</name>
        <dbReference type="ChEBI" id="CHEBI:18420"/>
    </ligand>
</feature>
<evidence type="ECO:0000256" key="4">
    <source>
        <dbReference type="ARBA" id="ARBA00020771"/>
    </source>
</evidence>